<evidence type="ECO:0000256" key="1">
    <source>
        <dbReference type="ARBA" id="ARBA00001946"/>
    </source>
</evidence>
<keyword evidence="5" id="KW-0479">Metal-binding</keyword>
<evidence type="ECO:0000313" key="11">
    <source>
        <dbReference type="EMBL" id="SHG01871.1"/>
    </source>
</evidence>
<evidence type="ECO:0000256" key="9">
    <source>
        <dbReference type="ARBA" id="ARBA00038276"/>
    </source>
</evidence>
<evidence type="ECO:0000313" key="12">
    <source>
        <dbReference type="Proteomes" id="UP000190675"/>
    </source>
</evidence>
<evidence type="ECO:0000256" key="6">
    <source>
        <dbReference type="ARBA" id="ARBA00022741"/>
    </source>
</evidence>
<reference evidence="11 12" key="1">
    <citation type="submission" date="2016-11" db="EMBL/GenBank/DDBJ databases">
        <authorList>
            <person name="Jaros S."/>
            <person name="Januszkiewicz K."/>
            <person name="Wedrychowicz H."/>
        </authorList>
    </citation>
    <scope>NUCLEOTIDE SEQUENCE [LARGE SCALE GENOMIC DNA]</scope>
    <source>
        <strain evidence="11 12">GAS242</strain>
    </source>
</reference>
<name>A0A1M5GED8_9BRAD</name>
<dbReference type="GO" id="GO:0046872">
    <property type="term" value="F:metal ion binding"/>
    <property type="evidence" value="ECO:0007669"/>
    <property type="project" value="UniProtKB-KW"/>
</dbReference>
<sequence>MFCLMNSSEALETLRRSEPDLRARGVRRAAVFGSVARGDSRPDSDIDIMVEIDPEAHLTVFDYAGLKEYIAGLFDGPVDVVNRDSLKSYVRPAATADAIYAF</sequence>
<evidence type="ECO:0000259" key="10">
    <source>
        <dbReference type="Pfam" id="PF01909"/>
    </source>
</evidence>
<keyword evidence="4" id="KW-0548">Nucleotidyltransferase</keyword>
<comment type="similarity">
    <text evidence="9">Belongs to the MntA antitoxin family.</text>
</comment>
<keyword evidence="3" id="KW-0808">Transferase</keyword>
<keyword evidence="2" id="KW-1277">Toxin-antitoxin system</keyword>
<dbReference type="EMBL" id="LT670818">
    <property type="protein sequence ID" value="SHG01871.1"/>
    <property type="molecule type" value="Genomic_DNA"/>
</dbReference>
<dbReference type="Proteomes" id="UP000190675">
    <property type="component" value="Chromosome I"/>
</dbReference>
<evidence type="ECO:0000256" key="2">
    <source>
        <dbReference type="ARBA" id="ARBA00022649"/>
    </source>
</evidence>
<proteinExistence type="inferred from homology"/>
<evidence type="ECO:0000256" key="3">
    <source>
        <dbReference type="ARBA" id="ARBA00022679"/>
    </source>
</evidence>
<accession>A0A1M5GED8</accession>
<dbReference type="InterPro" id="IPR043519">
    <property type="entry name" value="NT_sf"/>
</dbReference>
<dbReference type="SUPFAM" id="SSF81301">
    <property type="entry name" value="Nucleotidyltransferase"/>
    <property type="match status" value="1"/>
</dbReference>
<comment type="cofactor">
    <cofactor evidence="1">
        <name>Mg(2+)</name>
        <dbReference type="ChEBI" id="CHEBI:18420"/>
    </cofactor>
</comment>
<keyword evidence="8" id="KW-0460">Magnesium</keyword>
<evidence type="ECO:0000256" key="7">
    <source>
        <dbReference type="ARBA" id="ARBA00022840"/>
    </source>
</evidence>
<organism evidence="11 12">
    <name type="scientific">Bradyrhizobium erythrophlei</name>
    <dbReference type="NCBI Taxonomy" id="1437360"/>
    <lineage>
        <taxon>Bacteria</taxon>
        <taxon>Pseudomonadati</taxon>
        <taxon>Pseudomonadota</taxon>
        <taxon>Alphaproteobacteria</taxon>
        <taxon>Hyphomicrobiales</taxon>
        <taxon>Nitrobacteraceae</taxon>
        <taxon>Bradyrhizobium</taxon>
    </lineage>
</organism>
<dbReference type="InterPro" id="IPR052038">
    <property type="entry name" value="Type-VII_TA_antitoxin"/>
</dbReference>
<feature type="domain" description="Polymerase nucleotidyl transferase" evidence="10">
    <location>
        <begin position="21"/>
        <end position="97"/>
    </location>
</feature>
<dbReference type="GO" id="GO:0005524">
    <property type="term" value="F:ATP binding"/>
    <property type="evidence" value="ECO:0007669"/>
    <property type="project" value="UniProtKB-KW"/>
</dbReference>
<keyword evidence="6" id="KW-0547">Nucleotide-binding</keyword>
<dbReference type="Pfam" id="PF01909">
    <property type="entry name" value="NTP_transf_2"/>
    <property type="match status" value="1"/>
</dbReference>
<evidence type="ECO:0000256" key="4">
    <source>
        <dbReference type="ARBA" id="ARBA00022695"/>
    </source>
</evidence>
<evidence type="ECO:0000256" key="8">
    <source>
        <dbReference type="ARBA" id="ARBA00022842"/>
    </source>
</evidence>
<dbReference type="Gene3D" id="3.30.460.10">
    <property type="entry name" value="Beta Polymerase, domain 2"/>
    <property type="match status" value="1"/>
</dbReference>
<dbReference type="CDD" id="cd05403">
    <property type="entry name" value="NT_KNTase_like"/>
    <property type="match status" value="1"/>
</dbReference>
<keyword evidence="7" id="KW-0067">ATP-binding</keyword>
<dbReference type="PANTHER" id="PTHR33571">
    <property type="entry name" value="SSL8005 PROTEIN"/>
    <property type="match status" value="1"/>
</dbReference>
<evidence type="ECO:0000256" key="5">
    <source>
        <dbReference type="ARBA" id="ARBA00022723"/>
    </source>
</evidence>
<dbReference type="PANTHER" id="PTHR33571:SF14">
    <property type="entry name" value="PROTEIN ADENYLYLTRANSFERASE MJ0435-RELATED"/>
    <property type="match status" value="1"/>
</dbReference>
<dbReference type="GO" id="GO:0016779">
    <property type="term" value="F:nucleotidyltransferase activity"/>
    <property type="evidence" value="ECO:0007669"/>
    <property type="project" value="UniProtKB-KW"/>
</dbReference>
<dbReference type="AlphaFoldDB" id="A0A1M5GED8"/>
<gene>
    <name evidence="11" type="ORF">SAMN05444169_0081</name>
</gene>
<dbReference type="InterPro" id="IPR002934">
    <property type="entry name" value="Polymerase_NTP_transf_dom"/>
</dbReference>
<dbReference type="RefSeq" id="WP_244567788.1">
    <property type="nucleotide sequence ID" value="NZ_LT670818.1"/>
</dbReference>
<protein>
    <recommendedName>
        <fullName evidence="10">Polymerase nucleotidyl transferase domain-containing protein</fullName>
    </recommendedName>
</protein>